<dbReference type="InterPro" id="IPR006319">
    <property type="entry name" value="PEP_synth"/>
</dbReference>
<evidence type="ECO:0000256" key="14">
    <source>
        <dbReference type="ARBA" id="ARBA00047700"/>
    </source>
</evidence>
<dbReference type="InterPro" id="IPR002192">
    <property type="entry name" value="PPDK_AMP/ATP-bd"/>
</dbReference>
<keyword evidence="19" id="KW-0670">Pyruvate</keyword>
<evidence type="ECO:0000256" key="4">
    <source>
        <dbReference type="ARBA" id="ARBA00007837"/>
    </source>
</evidence>
<evidence type="ECO:0000256" key="10">
    <source>
        <dbReference type="ARBA" id="ARBA00022777"/>
    </source>
</evidence>
<evidence type="ECO:0000256" key="3">
    <source>
        <dbReference type="ARBA" id="ARBA00004742"/>
    </source>
</evidence>
<evidence type="ECO:0000259" key="17">
    <source>
        <dbReference type="Pfam" id="PF01326"/>
    </source>
</evidence>
<evidence type="ECO:0000256" key="11">
    <source>
        <dbReference type="ARBA" id="ARBA00022840"/>
    </source>
</evidence>
<dbReference type="GO" id="GO:0006094">
    <property type="term" value="P:gluconeogenesis"/>
    <property type="evidence" value="ECO:0007669"/>
    <property type="project" value="UniProtKB-UniPathway"/>
</dbReference>
<dbReference type="Gene3D" id="3.50.30.10">
    <property type="entry name" value="Phosphohistidine domain"/>
    <property type="match status" value="1"/>
</dbReference>
<dbReference type="Gene3D" id="3.30.1490.20">
    <property type="entry name" value="ATP-grasp fold, A domain"/>
    <property type="match status" value="1"/>
</dbReference>
<dbReference type="EC" id="2.7.9.2" evidence="5 15"/>
<name>A0A1F5Z4Q1_9BACT</name>
<accession>A0A1F5Z4Q1</accession>
<dbReference type="GO" id="GO:0005524">
    <property type="term" value="F:ATP binding"/>
    <property type="evidence" value="ECO:0007669"/>
    <property type="project" value="UniProtKB-KW"/>
</dbReference>
<dbReference type="InterPro" id="IPR036637">
    <property type="entry name" value="Phosphohistidine_dom_sf"/>
</dbReference>
<keyword evidence="10 15" id="KW-0418">Kinase</keyword>
<dbReference type="PANTHER" id="PTHR43030">
    <property type="entry name" value="PHOSPHOENOLPYRUVATE SYNTHASE"/>
    <property type="match status" value="1"/>
</dbReference>
<dbReference type="Pfam" id="PF01326">
    <property type="entry name" value="PPDK_N"/>
    <property type="match status" value="1"/>
</dbReference>
<keyword evidence="12 15" id="KW-0460">Magnesium</keyword>
<dbReference type="InterPro" id="IPR000121">
    <property type="entry name" value="PEP_util_C"/>
</dbReference>
<sequence length="773" mass="85666">MNKYVVQFAEVGREDGGLVGGKGANLGEMTKIGIPVPQGFIVTAGAYFYFLEKSGLKNFIKSELSRVDAKNEPVLLQHVAEKIKRTIVKAPIPEEISSLIIKNYEDLKKHKGLRGAFESTPAVAVRSSATAEDLPQASFAGQQATFLNVRGEANVVNAVRECWASLFEARAIFYREENRFDHFKVGIAVPVQRMVQSDVSGVMFTVDPVNNDKKRIVVEAVWGLGEMIVQGTATPDHYEIFKDEMKILEARQTDQLKMLVREQGTGIREVKVADVKVHKRKMTDEEVLETARIGLVLEKHYYHPQDIEFAVEKGKVYIVQTRPITTLAKSGEQLAVNSQVFEKVLDRMTVILEGEAASPGLKSGPAVILKSAKEIGKIKLGDILVAPQTNPDFVPAMKKASAIITDSGGRTSHAAIVSRELGIPAVVGTSEATKILKNGMVVTVDGASGKVYRGGLPAQKDKMEIKSVVPKASPKEAVKTVTKVYVNLAEPEKAKQIAGLNCDGVGLLRAEFMLAGIGIHPKKIIEDKKQKEYIEKLADQITTFAQSFYPRPVVYRATDFKTNEYRSLKGGDKFEPLEPNPMIGFRGAYRYIVEPEVFKMEMEAIKIVRNDRQLRNLWLMLPFVRTVKELIEVKHLVYAAGLPRSPSFKLWMMCEIPANVILLDKFIEAGIDGVSVGSNDLTMLMLGVDRDNEHVAPEYDERNAALLWAFEKIVKTCKKYDVTCSMCGQAPSDFPDLTEKLVEYGITSVSVNPDVVGKTREIIYEAEKKLVAK</sequence>
<comment type="function">
    <text evidence="2 15">Catalyzes the phosphorylation of pyruvate to phosphoenolpyruvate.</text>
</comment>
<comment type="cofactor">
    <cofactor evidence="1 15">
        <name>Mg(2+)</name>
        <dbReference type="ChEBI" id="CHEBI:18420"/>
    </cofactor>
</comment>
<gene>
    <name evidence="19" type="ORF">A2872_02975</name>
</gene>
<dbReference type="InterPro" id="IPR013815">
    <property type="entry name" value="ATP_grasp_subdomain_1"/>
</dbReference>
<dbReference type="InterPro" id="IPR015813">
    <property type="entry name" value="Pyrv/PenolPyrv_kinase-like_dom"/>
</dbReference>
<comment type="caution">
    <text evidence="19">The sequence shown here is derived from an EMBL/GenBank/DDBJ whole genome shotgun (WGS) entry which is preliminary data.</text>
</comment>
<dbReference type="AlphaFoldDB" id="A0A1F5Z4Q1"/>
<dbReference type="InterPro" id="IPR008279">
    <property type="entry name" value="PEP-util_enz_mobile_dom"/>
</dbReference>
<evidence type="ECO:0000256" key="2">
    <source>
        <dbReference type="ARBA" id="ARBA00002988"/>
    </source>
</evidence>
<dbReference type="InterPro" id="IPR040442">
    <property type="entry name" value="Pyrv_kinase-like_dom_sf"/>
</dbReference>
<dbReference type="FunFam" id="3.30.1490.20:FF:000010">
    <property type="entry name" value="Phosphoenolpyruvate synthase"/>
    <property type="match status" value="1"/>
</dbReference>
<dbReference type="NCBIfam" id="NF005057">
    <property type="entry name" value="PRK06464.1"/>
    <property type="match status" value="1"/>
</dbReference>
<evidence type="ECO:0000313" key="20">
    <source>
        <dbReference type="Proteomes" id="UP000178681"/>
    </source>
</evidence>
<evidence type="ECO:0000256" key="1">
    <source>
        <dbReference type="ARBA" id="ARBA00001946"/>
    </source>
</evidence>
<evidence type="ECO:0000256" key="13">
    <source>
        <dbReference type="ARBA" id="ARBA00033470"/>
    </source>
</evidence>
<dbReference type="InterPro" id="IPR018274">
    <property type="entry name" value="PEP_util_AS"/>
</dbReference>
<feature type="domain" description="PEP-utilising enzyme mobile" evidence="16">
    <location>
        <begin position="381"/>
        <end position="449"/>
    </location>
</feature>
<dbReference type="STRING" id="1798377.A2872_02975"/>
<comment type="catalytic activity">
    <reaction evidence="14 15">
        <text>pyruvate + ATP + H2O = phosphoenolpyruvate + AMP + phosphate + 2 H(+)</text>
        <dbReference type="Rhea" id="RHEA:11364"/>
        <dbReference type="ChEBI" id="CHEBI:15361"/>
        <dbReference type="ChEBI" id="CHEBI:15377"/>
        <dbReference type="ChEBI" id="CHEBI:15378"/>
        <dbReference type="ChEBI" id="CHEBI:30616"/>
        <dbReference type="ChEBI" id="CHEBI:43474"/>
        <dbReference type="ChEBI" id="CHEBI:58702"/>
        <dbReference type="ChEBI" id="CHEBI:456215"/>
        <dbReference type="EC" id="2.7.9.2"/>
    </reaction>
</comment>
<dbReference type="GO" id="GO:0008986">
    <property type="term" value="F:pyruvate, water dikinase activity"/>
    <property type="evidence" value="ECO:0007669"/>
    <property type="project" value="UniProtKB-EC"/>
</dbReference>
<comment type="pathway">
    <text evidence="3 15">Carbohydrate biosynthesis; gluconeogenesis.</text>
</comment>
<keyword evidence="7 15" id="KW-0808">Transferase</keyword>
<dbReference type="PIRSF" id="PIRSF000854">
    <property type="entry name" value="PEP_synthase"/>
    <property type="match status" value="1"/>
</dbReference>
<evidence type="ECO:0000259" key="18">
    <source>
        <dbReference type="Pfam" id="PF02896"/>
    </source>
</evidence>
<keyword evidence="11 15" id="KW-0067">ATP-binding</keyword>
<dbReference type="SUPFAM" id="SSF56059">
    <property type="entry name" value="Glutathione synthetase ATP-binding domain-like"/>
    <property type="match status" value="1"/>
</dbReference>
<dbReference type="UniPathway" id="UPA00138"/>
<dbReference type="GO" id="GO:0046872">
    <property type="term" value="F:metal ion binding"/>
    <property type="evidence" value="ECO:0007669"/>
    <property type="project" value="UniProtKB-KW"/>
</dbReference>
<reference evidence="19 20" key="1">
    <citation type="journal article" date="2016" name="Nat. Commun.">
        <title>Thousands of microbial genomes shed light on interconnected biogeochemical processes in an aquifer system.</title>
        <authorList>
            <person name="Anantharaman K."/>
            <person name="Brown C.T."/>
            <person name="Hug L.A."/>
            <person name="Sharon I."/>
            <person name="Castelle C.J."/>
            <person name="Probst A.J."/>
            <person name="Thomas B.C."/>
            <person name="Singh A."/>
            <person name="Wilkins M.J."/>
            <person name="Karaoz U."/>
            <person name="Brodie E.L."/>
            <person name="Williams K.H."/>
            <person name="Hubbard S.S."/>
            <person name="Banfield J.F."/>
        </authorList>
    </citation>
    <scope>NUCLEOTIDE SEQUENCE [LARGE SCALE GENOMIC DNA]</scope>
</reference>
<dbReference type="Gene3D" id="3.30.470.20">
    <property type="entry name" value="ATP-grasp fold, B domain"/>
    <property type="match status" value="1"/>
</dbReference>
<dbReference type="SUPFAM" id="SSF51621">
    <property type="entry name" value="Phosphoenolpyruvate/pyruvate domain"/>
    <property type="match status" value="1"/>
</dbReference>
<evidence type="ECO:0000256" key="6">
    <source>
        <dbReference type="ARBA" id="ARBA00021623"/>
    </source>
</evidence>
<proteinExistence type="inferred from homology"/>
<comment type="similarity">
    <text evidence="4 15">Belongs to the PEP-utilizing enzyme family.</text>
</comment>
<feature type="domain" description="PEP-utilising enzyme C-terminal" evidence="18">
    <location>
        <begin position="480"/>
        <end position="766"/>
    </location>
</feature>
<dbReference type="Gene3D" id="3.20.20.60">
    <property type="entry name" value="Phosphoenolpyruvate-binding domains"/>
    <property type="match status" value="1"/>
</dbReference>
<dbReference type="Proteomes" id="UP000178681">
    <property type="component" value="Unassembled WGS sequence"/>
</dbReference>
<dbReference type="Pfam" id="PF02896">
    <property type="entry name" value="PEP-utilizers_C"/>
    <property type="match status" value="1"/>
</dbReference>
<evidence type="ECO:0000256" key="7">
    <source>
        <dbReference type="ARBA" id="ARBA00022679"/>
    </source>
</evidence>
<evidence type="ECO:0000256" key="8">
    <source>
        <dbReference type="ARBA" id="ARBA00022723"/>
    </source>
</evidence>
<dbReference type="PANTHER" id="PTHR43030:SF1">
    <property type="entry name" value="PHOSPHOENOLPYRUVATE SYNTHASE"/>
    <property type="match status" value="1"/>
</dbReference>
<evidence type="ECO:0000256" key="12">
    <source>
        <dbReference type="ARBA" id="ARBA00022842"/>
    </source>
</evidence>
<dbReference type="SUPFAM" id="SSF52009">
    <property type="entry name" value="Phosphohistidine domain"/>
    <property type="match status" value="1"/>
</dbReference>
<dbReference type="NCBIfam" id="TIGR01418">
    <property type="entry name" value="PEP_synth"/>
    <property type="match status" value="1"/>
</dbReference>
<feature type="domain" description="Pyruvate phosphate dikinase AMP/ATP-binding" evidence="17">
    <location>
        <begin position="18"/>
        <end position="332"/>
    </location>
</feature>
<protein>
    <recommendedName>
        <fullName evidence="6 15">Phosphoenolpyruvate synthase</fullName>
        <shortName evidence="15">PEP synthase</shortName>
        <ecNumber evidence="5 15">2.7.9.2</ecNumber>
    </recommendedName>
    <alternativeName>
        <fullName evidence="13 15">Pyruvate, water dikinase</fullName>
    </alternativeName>
</protein>
<evidence type="ECO:0000313" key="19">
    <source>
        <dbReference type="EMBL" id="OGG07406.1"/>
    </source>
</evidence>
<evidence type="ECO:0000256" key="5">
    <source>
        <dbReference type="ARBA" id="ARBA00011996"/>
    </source>
</evidence>
<keyword evidence="9 15" id="KW-0547">Nucleotide-binding</keyword>
<dbReference type="Pfam" id="PF00391">
    <property type="entry name" value="PEP-utilizers"/>
    <property type="match status" value="1"/>
</dbReference>
<evidence type="ECO:0000256" key="15">
    <source>
        <dbReference type="PIRNR" id="PIRNR000854"/>
    </source>
</evidence>
<dbReference type="PROSITE" id="PS00370">
    <property type="entry name" value="PEP_ENZYMES_PHOS_SITE"/>
    <property type="match status" value="1"/>
</dbReference>
<organism evidence="19 20">
    <name type="scientific">Candidatus Gottesmanbacteria bacterium RIFCSPHIGHO2_01_FULL_42_12</name>
    <dbReference type="NCBI Taxonomy" id="1798377"/>
    <lineage>
        <taxon>Bacteria</taxon>
        <taxon>Candidatus Gottesmaniibacteriota</taxon>
    </lineage>
</organism>
<dbReference type="EMBL" id="MFJG01000006">
    <property type="protein sequence ID" value="OGG07406.1"/>
    <property type="molecule type" value="Genomic_DNA"/>
</dbReference>
<evidence type="ECO:0000256" key="9">
    <source>
        <dbReference type="ARBA" id="ARBA00022741"/>
    </source>
</evidence>
<evidence type="ECO:0000259" key="16">
    <source>
        <dbReference type="Pfam" id="PF00391"/>
    </source>
</evidence>
<keyword evidence="8 15" id="KW-0479">Metal-binding</keyword>